<gene>
    <name evidence="3" type="primary">CPSF30</name>
    <name evidence="3" type="ORF">AK812_SmicGene31037</name>
</gene>
<evidence type="ECO:0000313" key="4">
    <source>
        <dbReference type="Proteomes" id="UP000186817"/>
    </source>
</evidence>
<dbReference type="GO" id="GO:1990247">
    <property type="term" value="F:N6-methyladenosine-containing RNA reader activity"/>
    <property type="evidence" value="ECO:0007669"/>
    <property type="project" value="TreeGrafter"/>
</dbReference>
<feature type="region of interest" description="Disordered" evidence="1">
    <location>
        <begin position="1"/>
        <end position="61"/>
    </location>
</feature>
<name>A0A1Q9CXV0_SYMMI</name>
<dbReference type="PANTHER" id="PTHR12357:SF3">
    <property type="entry name" value="YTH DOMAIN-CONTAINING PROTEIN 1"/>
    <property type="match status" value="1"/>
</dbReference>
<dbReference type="PANTHER" id="PTHR12357">
    <property type="entry name" value="YTH YT521-B HOMOLOGY DOMAIN-CONTAINING"/>
    <property type="match status" value="1"/>
</dbReference>
<dbReference type="CDD" id="cd21134">
    <property type="entry name" value="YTH"/>
    <property type="match status" value="1"/>
</dbReference>
<feature type="compositionally biased region" description="Basic and acidic residues" evidence="1">
    <location>
        <begin position="20"/>
        <end position="29"/>
    </location>
</feature>
<evidence type="ECO:0000256" key="1">
    <source>
        <dbReference type="SAM" id="MobiDB-lite"/>
    </source>
</evidence>
<dbReference type="Pfam" id="PF04146">
    <property type="entry name" value="YTH"/>
    <property type="match status" value="1"/>
</dbReference>
<comment type="caution">
    <text evidence="3">The sequence shown here is derived from an EMBL/GenBank/DDBJ whole genome shotgun (WGS) entry which is preliminary data.</text>
</comment>
<dbReference type="Proteomes" id="UP000186817">
    <property type="component" value="Unassembled WGS sequence"/>
</dbReference>
<dbReference type="PROSITE" id="PS50882">
    <property type="entry name" value="YTH"/>
    <property type="match status" value="1"/>
</dbReference>
<dbReference type="OrthoDB" id="6103986at2759"/>
<proteinExistence type="predicted"/>
<dbReference type="GO" id="GO:0003729">
    <property type="term" value="F:mRNA binding"/>
    <property type="evidence" value="ECO:0007669"/>
    <property type="project" value="TreeGrafter"/>
</dbReference>
<dbReference type="Gene3D" id="3.10.590.10">
    <property type="entry name" value="ph1033 like domains"/>
    <property type="match status" value="1"/>
</dbReference>
<sequence>MPAANVAKPGRALPAGRVPVAEEKPRDEPQEGTAASPFDASPFDAHVPASPFDVGEGRPRQRQAVQTLHTDDARYFVITSNSAENVVKSIRHNVWATQRKNEQKLNEAYHSGCAVFLLFSVQRSEAFQGYAKMRSAVGRSQLRGTDPFNGFGRLFDVEWMRLHDLPFREVQQLRNPLAEDGKVTLSRDGQELANGTGRKLCAIIDKHIDEPESFPVRHEVPASLWQTSWAAPFPATPGRSGTRPKLWVKVTCRDKDAALATVPAFLRKLGNETIFDARRLVKDVRSHPACVARARTGSVVAYPLREGVINEKTLKCNHDLLSLYAWFVKKYPALHKSVALHRAVLSDCAKYWKSREGENAFEYTKWKPDGKAIKSLTLCLRRLRYRSKNQRDMDISLLADSWLATR</sequence>
<dbReference type="InterPro" id="IPR045168">
    <property type="entry name" value="YTH_prot"/>
</dbReference>
<dbReference type="GO" id="GO:0005654">
    <property type="term" value="C:nucleoplasm"/>
    <property type="evidence" value="ECO:0007669"/>
    <property type="project" value="TreeGrafter"/>
</dbReference>
<evidence type="ECO:0000259" key="2">
    <source>
        <dbReference type="PROSITE" id="PS50882"/>
    </source>
</evidence>
<reference evidence="3 4" key="1">
    <citation type="submission" date="2016-02" db="EMBL/GenBank/DDBJ databases">
        <title>Genome analysis of coral dinoflagellate symbionts highlights evolutionary adaptations to a symbiotic lifestyle.</title>
        <authorList>
            <person name="Aranda M."/>
            <person name="Li Y."/>
            <person name="Liew Y.J."/>
            <person name="Baumgarten S."/>
            <person name="Simakov O."/>
            <person name="Wilson M."/>
            <person name="Piel J."/>
            <person name="Ashoor H."/>
            <person name="Bougouffa S."/>
            <person name="Bajic V.B."/>
            <person name="Ryu T."/>
            <person name="Ravasi T."/>
            <person name="Bayer T."/>
            <person name="Micklem G."/>
            <person name="Kim H."/>
            <person name="Bhak J."/>
            <person name="Lajeunesse T.C."/>
            <person name="Voolstra C.R."/>
        </authorList>
    </citation>
    <scope>NUCLEOTIDE SEQUENCE [LARGE SCALE GENOMIC DNA]</scope>
    <source>
        <strain evidence="3 4">CCMP2467</strain>
    </source>
</reference>
<organism evidence="3 4">
    <name type="scientific">Symbiodinium microadriaticum</name>
    <name type="common">Dinoflagellate</name>
    <name type="synonym">Zooxanthella microadriatica</name>
    <dbReference type="NCBI Taxonomy" id="2951"/>
    <lineage>
        <taxon>Eukaryota</taxon>
        <taxon>Sar</taxon>
        <taxon>Alveolata</taxon>
        <taxon>Dinophyceae</taxon>
        <taxon>Suessiales</taxon>
        <taxon>Symbiodiniaceae</taxon>
        <taxon>Symbiodinium</taxon>
    </lineage>
</organism>
<keyword evidence="4" id="KW-1185">Reference proteome</keyword>
<feature type="domain" description="YTH" evidence="2">
    <location>
        <begin position="73"/>
        <end position="204"/>
    </location>
</feature>
<evidence type="ECO:0000313" key="3">
    <source>
        <dbReference type="EMBL" id="OLP87709.1"/>
    </source>
</evidence>
<dbReference type="GO" id="GO:0000398">
    <property type="term" value="P:mRNA splicing, via spliceosome"/>
    <property type="evidence" value="ECO:0007669"/>
    <property type="project" value="TreeGrafter"/>
</dbReference>
<accession>A0A1Q9CXV0</accession>
<dbReference type="AlphaFoldDB" id="A0A1Q9CXV0"/>
<dbReference type="GO" id="GO:0048024">
    <property type="term" value="P:regulation of mRNA splicing, via spliceosome"/>
    <property type="evidence" value="ECO:0007669"/>
    <property type="project" value="TreeGrafter"/>
</dbReference>
<dbReference type="EMBL" id="LSRX01000846">
    <property type="protein sequence ID" value="OLP87709.1"/>
    <property type="molecule type" value="Genomic_DNA"/>
</dbReference>
<protein>
    <submittedName>
        <fullName evidence="3">Cleavage and polyadenylation specificity factor CPSF30</fullName>
    </submittedName>
</protein>
<dbReference type="InterPro" id="IPR007275">
    <property type="entry name" value="YTH_domain"/>
</dbReference>